<feature type="domain" description="Ig-like" evidence="13">
    <location>
        <begin position="1502"/>
        <end position="1579"/>
    </location>
</feature>
<evidence type="ECO:0000256" key="1">
    <source>
        <dbReference type="ARBA" id="ARBA00004236"/>
    </source>
</evidence>
<accession>A0A3B0BVE1</accession>
<dbReference type="InterPro" id="IPR055414">
    <property type="entry name" value="LRR_R13L4/SHOC2-like"/>
</dbReference>
<dbReference type="Pfam" id="PF00560">
    <property type="entry name" value="LRR_1"/>
    <property type="match status" value="12"/>
</dbReference>
<evidence type="ECO:0000259" key="13">
    <source>
        <dbReference type="PROSITE" id="PS50835"/>
    </source>
</evidence>
<dbReference type="InterPro" id="IPR007110">
    <property type="entry name" value="Ig-like_dom"/>
</dbReference>
<evidence type="ECO:0000256" key="7">
    <source>
        <dbReference type="ARBA" id="ARBA00023136"/>
    </source>
</evidence>
<evidence type="ECO:0000256" key="4">
    <source>
        <dbReference type="ARBA" id="ARBA00022729"/>
    </source>
</evidence>
<evidence type="ECO:0000313" key="14">
    <source>
        <dbReference type="EMBL" id="RKN76830.1"/>
    </source>
</evidence>
<dbReference type="InterPro" id="IPR013210">
    <property type="entry name" value="LRR_N_plant-typ"/>
</dbReference>
<keyword evidence="6" id="KW-1133">Transmembrane helix</keyword>
<dbReference type="PROSITE" id="PS51450">
    <property type="entry name" value="LRR"/>
    <property type="match status" value="1"/>
</dbReference>
<keyword evidence="7" id="KW-0472">Membrane</keyword>
<feature type="domain" description="Ig-like" evidence="13">
    <location>
        <begin position="2335"/>
        <end position="2419"/>
    </location>
</feature>
<dbReference type="SUPFAM" id="SSF48726">
    <property type="entry name" value="Immunoglobulin"/>
    <property type="match status" value="6"/>
</dbReference>
<dbReference type="PANTHER" id="PTHR27000">
    <property type="entry name" value="LEUCINE-RICH REPEAT RECEPTOR-LIKE PROTEIN KINASE FAMILY PROTEIN-RELATED"/>
    <property type="match status" value="1"/>
</dbReference>
<dbReference type="SMART" id="SM00365">
    <property type="entry name" value="LRR_SD22"/>
    <property type="match status" value="14"/>
</dbReference>
<gene>
    <name evidence="14" type="ORF">D7Z94_23905</name>
</gene>
<evidence type="ECO:0000313" key="15">
    <source>
        <dbReference type="Proteomes" id="UP000276603"/>
    </source>
</evidence>
<dbReference type="Gene3D" id="2.60.40.10">
    <property type="entry name" value="Immunoglobulins"/>
    <property type="match status" value="6"/>
</dbReference>
<proteinExistence type="predicted"/>
<dbReference type="InterPro" id="IPR003591">
    <property type="entry name" value="Leu-rich_rpt_typical-subtyp"/>
</dbReference>
<name>A0A3B0BVE1_9FLAO</name>
<feature type="region of interest" description="Disordered" evidence="12">
    <location>
        <begin position="147"/>
        <end position="168"/>
    </location>
</feature>
<keyword evidence="2" id="KW-0433">Leucine-rich repeat</keyword>
<dbReference type="Pfam" id="PF23598">
    <property type="entry name" value="LRR_14"/>
    <property type="match status" value="1"/>
</dbReference>
<dbReference type="Gene3D" id="2.60.40.2700">
    <property type="match status" value="1"/>
</dbReference>
<dbReference type="SUPFAM" id="SSF52058">
    <property type="entry name" value="L domain-like"/>
    <property type="match status" value="6"/>
</dbReference>
<dbReference type="InterPro" id="IPR003599">
    <property type="entry name" value="Ig_sub"/>
</dbReference>
<keyword evidence="15" id="KW-1185">Reference proteome</keyword>
<organism evidence="14 15">
    <name type="scientific">Ulvibacterium marinum</name>
    <dbReference type="NCBI Taxonomy" id="2419782"/>
    <lineage>
        <taxon>Bacteria</taxon>
        <taxon>Pseudomonadati</taxon>
        <taxon>Bacteroidota</taxon>
        <taxon>Flavobacteriia</taxon>
        <taxon>Flavobacteriales</taxon>
        <taxon>Flavobacteriaceae</taxon>
        <taxon>Ulvibacterium</taxon>
    </lineage>
</organism>
<dbReference type="PANTHER" id="PTHR27000:SF775">
    <property type="entry name" value="PLANT INTRACELLULAR RAS-GROUP-RELATED LRR PROTEIN 3"/>
    <property type="match status" value="1"/>
</dbReference>
<dbReference type="FunFam" id="3.80.10.10:FF:000095">
    <property type="entry name" value="LRR receptor-like serine/threonine-protein kinase GSO1"/>
    <property type="match status" value="4"/>
</dbReference>
<dbReference type="InterPro" id="IPR013098">
    <property type="entry name" value="Ig_I-set"/>
</dbReference>
<dbReference type="Gene3D" id="3.80.10.10">
    <property type="entry name" value="Ribonuclease Inhibitor"/>
    <property type="match status" value="12"/>
</dbReference>
<comment type="caution">
    <text evidence="14">The sequence shown here is derived from an EMBL/GenBank/DDBJ whole genome shotgun (WGS) entry which is preliminary data.</text>
</comment>
<keyword evidence="8" id="KW-1015">Disulfide bond</keyword>
<evidence type="ECO:0000256" key="10">
    <source>
        <dbReference type="ARBA" id="ARBA00023180"/>
    </source>
</evidence>
<dbReference type="InterPro" id="IPR032675">
    <property type="entry name" value="LRR_dom_sf"/>
</dbReference>
<dbReference type="InterPro" id="IPR036179">
    <property type="entry name" value="Ig-like_dom_sf"/>
</dbReference>
<dbReference type="GO" id="GO:0009653">
    <property type="term" value="P:anatomical structure morphogenesis"/>
    <property type="evidence" value="ECO:0007669"/>
    <property type="project" value="UniProtKB-ARBA"/>
</dbReference>
<keyword evidence="9" id="KW-0675">Receptor</keyword>
<dbReference type="PROSITE" id="PS50835">
    <property type="entry name" value="IG_LIKE"/>
    <property type="match status" value="4"/>
</dbReference>
<dbReference type="SMART" id="SM00409">
    <property type="entry name" value="IG"/>
    <property type="match status" value="6"/>
</dbReference>
<dbReference type="Proteomes" id="UP000276603">
    <property type="component" value="Unassembled WGS sequence"/>
</dbReference>
<dbReference type="GO" id="GO:0005886">
    <property type="term" value="C:plasma membrane"/>
    <property type="evidence" value="ECO:0007669"/>
    <property type="project" value="UniProtKB-SubCell"/>
</dbReference>
<keyword evidence="10" id="KW-0325">Glycoprotein</keyword>
<evidence type="ECO:0000256" key="9">
    <source>
        <dbReference type="ARBA" id="ARBA00023170"/>
    </source>
</evidence>
<dbReference type="SMART" id="SM00369">
    <property type="entry name" value="LRR_TYP"/>
    <property type="match status" value="25"/>
</dbReference>
<dbReference type="Pfam" id="PF13855">
    <property type="entry name" value="LRR_8"/>
    <property type="match status" value="3"/>
</dbReference>
<evidence type="ECO:0000256" key="6">
    <source>
        <dbReference type="ARBA" id="ARBA00022989"/>
    </source>
</evidence>
<keyword evidence="5" id="KW-0677">Repeat</keyword>
<protein>
    <recommendedName>
        <fullName evidence="13">Ig-like domain-containing protein</fullName>
    </recommendedName>
</protein>
<sequence length="3986" mass="430815">MKMGGYSTWNAVQNTAQKLNSRSFPMVMAKKQDVPQKENTMRKKHFFFIILALGIAFGKVDFIRAQGSTCFGLTVSGDTSFPRNGGSQVIFINKPSNCSGTLSIVTAQSWVTTTKAGSTSFRITVGRTTVSRTASFQIRVNGGTVSGFRITQEGPTPPPTPSTPTISSNNCGTVTLRANSPNGISWYWQGTNSNGTSINNRDSDYLVTSPGRYYLRARNNDTGVWSSSSSSRTVSSISSFKPGSISGAQTICAGGNPSTIGSTASASGGTTYSYQWQIATSQNGSYSNISGATGLTYNPPVLTATRWYRRRVISCGSQQLFSNKIAITVNPRPGTASGSNKSRCGNGRLTLTASPGSNGNTIRWYSAASGGTLLHTGNSYTTPTLSSTTTYYAQSYNSSTGCSASTRRTITATISPTVGTASGSGSTRCGNGRLTLTASPGSNGNTIRWYSAASGGTLLHTGNSYTTPTLSSTTTYYAQSYNSGTGCSASTRRAIAATISPTVGTASGSGSARCGNGRLTLTASPGSNGNTIRWYSAASGGTLLHTGNSYTTPTLSGTTTYYAQSYNNGTGCGASTRRAITATISPTVGTASGNGSARCGNGTLTLSASPGTNGNTVRWYTSATGGTLLATGADYTTPNISTTTTYYAESYNTNTQCNASSRTAVVAEIDTPEDWYLDADGDGYAISIISNCGSPGAGYVNTVLPLDDCNDDPGTDGALYNPDTVWYQDDNNDGFADAGAETLQQCNEPSGNWTLTSELAPCGVSETEKQALLDLYNSTNGDNWTNTLASDQPWDTNIPVCEWFGVIVINGNVTELDLRSNNLTGTLTSTLENLSDLTKLYLSNSNGLTGSIPSSLGNLLNLTELHLNNNGLAGSIPATLGNLTNLTLLALNNNNLIGNIPSTLGNLSSLTKMFIHVNDLNGEIPPEIGNLSNLSDFLLNRNNLSGPIPPEIGNLQNLSNLNLNFNNLSGSIPSSFGNLLNLTSLYLNSNELTGSVPPSLGNLTNLNAIAIDNNDFLGNIPSEWASYSNLSLLSFQNNRFVFSDFETEHGAYRTNVTNYSFSPQAKVDSEETLSVPENESITLTTTSLSSPNNSYQWFKDGVAIPGATAKDYEIENATPGDAGTYYFEATNNVVTGLTLTRNDIALTIDPPIDTCGVSETEKQALLDLYAATDGDNWTNTLAGDRPWDSNTPVCDWFGVTVEDRKVTALRLFNNNLTGSIPTSIGNLSFIKTLLFFTNSLSGNIPNEIGGLTNLTTLSLYTNQLSGVIPSTLGNLTNLKTLYLYANNLTGSIPSEIWNLSSLTNFNVGTNNLSGTIPSEIGNLISLEEFRGNRNQFVGNIPSEFGNLLSLKSLELSQNQLTGIIPPDLGNLSELTFLNLQTNNLSGTIPSDLGNLASLSFLFLGGNQLSGAIPEALGNLSNLTILSLSSNQLTGPIPTVLVELNSLTRLILNNNQFSAVIPNFSTITSLDTFSHSNNNFIFSDFETEHGAYRTNITNYSFSPQAKVDSEETLSVPENESITLTTTSLSSPNNSYQWFKDGVAIPGATAKDYEIENATPDDAGTYYFEATNSVVTGLTLTRNDIALTIDPPIDTCGVSETEKQALLDLYAATDGDNWTNTLAGDRPWNSNTPVCDWFGVTVTNNLVTRIDLTNNNLDGTIPSGFAIFSNLIHLRLSNNQISGSIPSDLGPLENLRTLNLSNNQLSGTIPTSIGSLSLMEDIRIGNNQLTGGLPLSITQLSGLRILNLNNNNLSGPIHQEFGQLTNLQDFRLNDNQLSGELPVQLGQLSILKTLYLHKNGFTGSIPVEFGQLTNLQDFRLNDNQLSGELPFQLGQLSILKTLYLHNNGFTGSIPVEFGQLTNLESLLVYNTNISGSIPVEFENLSVLRDLRLNDNQLTGNIPSELGLLSNLTLLYLQGNQLNGSVPSSLGNISSLTSLFLQENNLSGIVPESISLLTGLDRFFISKNEFVFSNFENEFVSYQANLSEFIYTEQAKVDLEETLSVPENESITLTTTSLSSPNNSYQWFKDGVAIPGATAKDYEIENATPDDAGTYYFEATNSIVTGLTLTRNDIALTIDPPVDTCGVSETEKQALLDLYAATDGDNWANTLAGDRPWDSNTPVCDWFGVIVQNGTVITLQLQSNGVNGTLPETMGNLPNMKLLDLSDNGLLGQIPASLGSVLELENLLLPNNNLTGVLPTSLGSLSNLMTMDLSNNNLQSQIPISFCNLTNLTDLNLSFNGLFGEVPREIELMGNLVRLNLSHNTLSGQLPSTIVGLRNLQEVIINDNQLEGTMFLTATLNGTLERFNFENNQYIFSDFQIKHNGYSQFLDLGYTYTPQAKTDEIASKSVTLGNSITLTTELSSAPENSFTWFKDDVPIDSVITHELLIENATEDDAGTYHFTVTNTDIPGLELERHPITLNVIASCDVSPAERQALIALYTATNGPNWSNTTQSLQPWAINDANSLVCDWFGVTVTDNTVTEIILPNNGLQGALPNVFSAFPSLETVIVSENALSGDISNIFTANTQLRSLALENNTYLFEDMEADFTALTSQLDTGFSFQPQAKIDSSETLNSEPGSSITLTSDVPTSANNSYQWYKDGLIIPEATSKELVLSDLTTEDEAVYHFSVTNSIVTGLTLEREMITVKLNNADDACGVSDLERQALIDLFEAMGGTNWTTNTGWNTDAPVCDWFGITTDDEAHVIGVDLPDNGLRGEIPATIAQLMHLINLNLSSNNVIGEIPVAIGDLSVLQSLVLNNNILVGQIPESLGSASALETLNLGFNRFSGPIPSSIGNLQQLQTLELNDNKLRESIPPSLWTISTLTRIQVSNNELSGSISPDLGNLTVLEEFWLSNNNFSGTVPTTITNLPVLRSVRLNDNAFRGDIPVLIPDLTVPGVEITLENNGFVFSDFEDEYPEYSTLADNFTYNPQADVDRRETISVLENDSVTLSTKALSSLNNSYIWYKDGEVIPNVTGNSYTIPDFDPLQDSGDYWFVASNSVIPILELTRRRITLVELIIPPLQPLVLTALCSEEPSINREWRIQNSNAENVSVNWQVLGTSQSGTVVALPGITMFSTNTEVGDNTAQIIWLDSDGLEQSAEATSNGDLCDPQTVCTNILDGLADGSFETATGADPQSRNGNLDAFGWTVEEGTPDTFSPPFTNNGDPYLKTNFNNSPDGGACVGALRAGSTTESFSTSVTGLTQGATYIVEFYQANATRLLDTRMVDEAYGYWELAIGSEVKNSTRMVSEVGATRWQRERLEFVAANVQEILQFRAASTATDASNSYPVYVLIDGIRVYRKPIDPYTTTCYDIATQVFCNTDDVNSPTIAELVAPQAVNVTWHSDPVGGTRYFEADELIQLPSLLWADDGSGTRTALEVIFDLGAPEGLEYQSFDLEENPTLANVVVEGINITWHDSFSNATELPLSTVLVDEGVYYAAQDGNTCRLAVSINLGIPELNGNGFQEFCSSNAPKVSDLIMEPTNPDYTIAWYSASTGGAEYGPDDPLVDDTVYYAVQTNGTLTGEDRFPVRVSVIDVAGQARNYEQDVLFPLNSTVADITSFYRLDSDTQWYNEAFGGTAYFDTNNLEDGNTYYARIGEGLCAGLKVLAITVNLDENTAPELVSCIKFIPQPGQQYVISGWVREEALTPQSAGTIDFNQDEAAKEAVLGLFNALSKTIVQDKLEVPQKFVVKSLFPDLDMSAVLPYLKDFSGNKVTVHDFKFEIENVDGLEQNIGYSFSLDPGSNNRLEYRTPEVVLAFPEFVGITLEFNLGRHFPLRNYDNLEITHNSVSIISGDRLRVNSDFILTPTEGSHLKSEYNGYDTDGPPNSGIEGTTEIFDYLENPDLEAINYEDTFIELEFKDIAETPITVPENSRVFTPKGAVIDGWQRISSVFPIPADAAYMRINLKTNLDGVNAYFDDVRMLPINGNMKSFVYDPITQRLQAELDENNYATFYEYDTEGGLVRVKKETERGIYTIQETRSGNTKLSSSQ</sequence>
<dbReference type="GO" id="GO:0012505">
    <property type="term" value="C:endomembrane system"/>
    <property type="evidence" value="ECO:0007669"/>
    <property type="project" value="UniProtKB-SubCell"/>
</dbReference>
<dbReference type="Pfam" id="PF08263">
    <property type="entry name" value="LRRNT_2"/>
    <property type="match status" value="6"/>
</dbReference>
<dbReference type="Pfam" id="PF07679">
    <property type="entry name" value="I-set"/>
    <property type="match status" value="1"/>
</dbReference>
<evidence type="ECO:0000256" key="12">
    <source>
        <dbReference type="SAM" id="MobiDB-lite"/>
    </source>
</evidence>
<keyword evidence="4" id="KW-0732">Signal</keyword>
<dbReference type="InterPro" id="IPR013783">
    <property type="entry name" value="Ig-like_fold"/>
</dbReference>
<comment type="subcellular location">
    <subcellularLocation>
        <location evidence="1">Cell membrane</location>
    </subcellularLocation>
    <subcellularLocation>
        <location evidence="11">Endomembrane system</location>
        <topology evidence="11">Single-pass membrane protein</topology>
    </subcellularLocation>
</comment>
<dbReference type="InterPro" id="IPR001611">
    <property type="entry name" value="Leu-rich_rpt"/>
</dbReference>
<dbReference type="InterPro" id="IPR003598">
    <property type="entry name" value="Ig_sub2"/>
</dbReference>
<dbReference type="InterPro" id="IPR044023">
    <property type="entry name" value="Ig_7"/>
</dbReference>
<feature type="domain" description="Ig-like" evidence="13">
    <location>
        <begin position="2560"/>
        <end position="2642"/>
    </location>
</feature>
<dbReference type="Pfam" id="PF19081">
    <property type="entry name" value="Ig_7"/>
    <property type="match status" value="2"/>
</dbReference>
<dbReference type="EMBL" id="RBCJ01000006">
    <property type="protein sequence ID" value="RKN76830.1"/>
    <property type="molecule type" value="Genomic_DNA"/>
</dbReference>
<evidence type="ECO:0000256" key="5">
    <source>
        <dbReference type="ARBA" id="ARBA00022737"/>
    </source>
</evidence>
<feature type="domain" description="Ig-like" evidence="13">
    <location>
        <begin position="1063"/>
        <end position="1140"/>
    </location>
</feature>
<dbReference type="SMART" id="SM00408">
    <property type="entry name" value="IGc2"/>
    <property type="match status" value="6"/>
</dbReference>
<keyword evidence="3" id="KW-0812">Transmembrane</keyword>
<evidence type="ECO:0000256" key="8">
    <source>
        <dbReference type="ARBA" id="ARBA00023157"/>
    </source>
</evidence>
<evidence type="ECO:0000256" key="2">
    <source>
        <dbReference type="ARBA" id="ARBA00022614"/>
    </source>
</evidence>
<reference evidence="14 15" key="1">
    <citation type="submission" date="2018-10" db="EMBL/GenBank/DDBJ databases">
        <title>Ulvibacterium marinum gen. nov., sp. nov., a novel marine bacterium of the family Flavobacteriaceae, isolated from a culture of the green alga Ulva prolifera.</title>
        <authorList>
            <person name="Zhang Z."/>
        </authorList>
    </citation>
    <scope>NUCLEOTIDE SEQUENCE [LARGE SCALE GENOMIC DNA]</scope>
    <source>
        <strain evidence="14 15">CCMM003</strain>
    </source>
</reference>
<evidence type="ECO:0000256" key="11">
    <source>
        <dbReference type="ARBA" id="ARBA00037847"/>
    </source>
</evidence>
<evidence type="ECO:0000256" key="3">
    <source>
        <dbReference type="ARBA" id="ARBA00022692"/>
    </source>
</evidence>
<dbReference type="FunFam" id="3.80.10.10:FF:000400">
    <property type="entry name" value="Nuclear pore complex protein NUP107"/>
    <property type="match status" value="2"/>
</dbReference>